<keyword evidence="7" id="KW-1185">Reference proteome</keyword>
<organism evidence="6 7">
    <name type="scientific">Phialemonium atrogriseum</name>
    <dbReference type="NCBI Taxonomy" id="1093897"/>
    <lineage>
        <taxon>Eukaryota</taxon>
        <taxon>Fungi</taxon>
        <taxon>Dikarya</taxon>
        <taxon>Ascomycota</taxon>
        <taxon>Pezizomycotina</taxon>
        <taxon>Sordariomycetes</taxon>
        <taxon>Sordariomycetidae</taxon>
        <taxon>Cephalothecales</taxon>
        <taxon>Cephalothecaceae</taxon>
        <taxon>Phialemonium</taxon>
    </lineage>
</organism>
<keyword evidence="5" id="KW-0732">Signal</keyword>
<evidence type="ECO:0000313" key="6">
    <source>
        <dbReference type="EMBL" id="KAK1764917.1"/>
    </source>
</evidence>
<dbReference type="RefSeq" id="XP_060281130.1">
    <property type="nucleotide sequence ID" value="XM_060431751.1"/>
</dbReference>
<sequence length="392" mass="42456">MKLFATSIPTVCVLVAVCCGLLIPEPTGPYKTALHPFQLVDDSRLDPWNSSHPRRIMVSRFDPVPPERCTQTCTVPYMSQFLADSEDAIFDTYLSSANLTWPSGVLSQLELQICCNRASRPFPNATLEYPVVLFSSGLNTTRFFYSAIAQTIASRGYTVVTMDHPYETDIVEFPDGTIVYGGNVVADPNNTAPLVHALDVRTNDASFVLHSLGVPFVTETDDPDTARAAMVGQSFGGAAAAAAMVNDTRLVAGVNLDGMMFGPVLNAGLGRPGIPQSFLVFGSVGHNSSSDDSWGRFLETMHTWHPEEWVKELSVEGSIHGSYADFGVIADVAGWRDDEGLVQALIGDITGARTMEILAAYLDDFLQMALRGEDQGLLNGPSSEFPEVQFLS</sequence>
<dbReference type="Gene3D" id="3.40.50.1820">
    <property type="entry name" value="alpha/beta hydrolase"/>
    <property type="match status" value="1"/>
</dbReference>
<reference evidence="6" key="1">
    <citation type="submission" date="2023-06" db="EMBL/GenBank/DDBJ databases">
        <title>Genome-scale phylogeny and comparative genomics of the fungal order Sordariales.</title>
        <authorList>
            <consortium name="Lawrence Berkeley National Laboratory"/>
            <person name="Hensen N."/>
            <person name="Bonometti L."/>
            <person name="Westerberg I."/>
            <person name="Brannstrom I.O."/>
            <person name="Guillou S."/>
            <person name="Cros-Aarteil S."/>
            <person name="Calhoun S."/>
            <person name="Haridas S."/>
            <person name="Kuo A."/>
            <person name="Mondo S."/>
            <person name="Pangilinan J."/>
            <person name="Riley R."/>
            <person name="Labutti K."/>
            <person name="Andreopoulos B."/>
            <person name="Lipzen A."/>
            <person name="Chen C."/>
            <person name="Yanf M."/>
            <person name="Daum C."/>
            <person name="Ng V."/>
            <person name="Clum A."/>
            <person name="Steindorff A."/>
            <person name="Ohm R."/>
            <person name="Martin F."/>
            <person name="Silar P."/>
            <person name="Natvig D."/>
            <person name="Lalanne C."/>
            <person name="Gautier V."/>
            <person name="Ament-Velasquez S.L."/>
            <person name="Kruys A."/>
            <person name="Hutchinson M.I."/>
            <person name="Powell A.J."/>
            <person name="Barry K."/>
            <person name="Miller A.N."/>
            <person name="Grigoriev I.V."/>
            <person name="Debuchy R."/>
            <person name="Gladieux P."/>
            <person name="Thoren M.H."/>
            <person name="Johannesson H."/>
        </authorList>
    </citation>
    <scope>NUCLEOTIDE SEQUENCE</scope>
    <source>
        <strain evidence="6">8032-3</strain>
    </source>
</reference>
<evidence type="ECO:0000256" key="2">
    <source>
        <dbReference type="ARBA" id="ARBA00022801"/>
    </source>
</evidence>
<accession>A0AAJ0BXJ4</accession>
<dbReference type="Pfam" id="PF03403">
    <property type="entry name" value="PAF-AH_p_II"/>
    <property type="match status" value="2"/>
</dbReference>
<keyword evidence="4" id="KW-0443">Lipid metabolism</keyword>
<proteinExistence type="predicted"/>
<feature type="chain" id="PRO_5042563758" description="1-alkyl-2-acetylglycerophosphocholine esterase" evidence="5">
    <location>
        <begin position="21"/>
        <end position="392"/>
    </location>
</feature>
<dbReference type="InterPro" id="IPR029058">
    <property type="entry name" value="AB_hydrolase_fold"/>
</dbReference>
<name>A0AAJ0BXJ4_9PEZI</name>
<keyword evidence="2" id="KW-0378">Hydrolase</keyword>
<dbReference type="GeneID" id="85314938"/>
<dbReference type="GO" id="GO:0003847">
    <property type="term" value="F:1-alkyl-2-acetylglycerophosphocholine esterase activity"/>
    <property type="evidence" value="ECO:0007669"/>
    <property type="project" value="UniProtKB-EC"/>
</dbReference>
<evidence type="ECO:0000256" key="4">
    <source>
        <dbReference type="ARBA" id="ARBA00023098"/>
    </source>
</evidence>
<dbReference type="AlphaFoldDB" id="A0AAJ0BXJ4"/>
<evidence type="ECO:0000256" key="5">
    <source>
        <dbReference type="SAM" id="SignalP"/>
    </source>
</evidence>
<dbReference type="PANTHER" id="PTHR10272">
    <property type="entry name" value="PLATELET-ACTIVATING FACTOR ACETYLHYDROLASE"/>
    <property type="match status" value="1"/>
</dbReference>
<dbReference type="EC" id="3.1.1.47" evidence="1"/>
<protein>
    <recommendedName>
        <fullName evidence="1">1-alkyl-2-acetylglycerophosphocholine esterase</fullName>
        <ecNumber evidence="1">3.1.1.47</ecNumber>
    </recommendedName>
</protein>
<dbReference type="EMBL" id="MU839017">
    <property type="protein sequence ID" value="KAK1764917.1"/>
    <property type="molecule type" value="Genomic_DNA"/>
</dbReference>
<feature type="signal peptide" evidence="5">
    <location>
        <begin position="1"/>
        <end position="20"/>
    </location>
</feature>
<gene>
    <name evidence="6" type="ORF">QBC33DRAFT_593649</name>
</gene>
<dbReference type="Proteomes" id="UP001244011">
    <property type="component" value="Unassembled WGS sequence"/>
</dbReference>
<evidence type="ECO:0000313" key="7">
    <source>
        <dbReference type="Proteomes" id="UP001244011"/>
    </source>
</evidence>
<dbReference type="GO" id="GO:0016042">
    <property type="term" value="P:lipid catabolic process"/>
    <property type="evidence" value="ECO:0007669"/>
    <property type="project" value="UniProtKB-KW"/>
</dbReference>
<evidence type="ECO:0000256" key="1">
    <source>
        <dbReference type="ARBA" id="ARBA00013201"/>
    </source>
</evidence>
<comment type="caution">
    <text evidence="6">The sequence shown here is derived from an EMBL/GenBank/DDBJ whole genome shotgun (WGS) entry which is preliminary data.</text>
</comment>
<keyword evidence="3" id="KW-0442">Lipid degradation</keyword>
<dbReference type="SUPFAM" id="SSF53474">
    <property type="entry name" value="alpha/beta-Hydrolases"/>
    <property type="match status" value="1"/>
</dbReference>
<dbReference type="PANTHER" id="PTHR10272:SF14">
    <property type="entry name" value="PAF ACETYLHYDROLASE FAMILY PROTEIN"/>
    <property type="match status" value="1"/>
</dbReference>
<evidence type="ECO:0000256" key="3">
    <source>
        <dbReference type="ARBA" id="ARBA00022963"/>
    </source>
</evidence>